<accession>A0A8H3M561</accession>
<keyword evidence="1" id="KW-0812">Transmembrane</keyword>
<feature type="transmembrane region" description="Helical" evidence="1">
    <location>
        <begin position="22"/>
        <end position="40"/>
    </location>
</feature>
<keyword evidence="1" id="KW-1133">Transmembrane helix</keyword>
<gene>
    <name evidence="2" type="ORF">RCL2_002449900</name>
</gene>
<evidence type="ECO:0000313" key="3">
    <source>
        <dbReference type="Proteomes" id="UP000615446"/>
    </source>
</evidence>
<dbReference type="AlphaFoldDB" id="A0A8H3M561"/>
<organism evidence="2 3">
    <name type="scientific">Rhizophagus clarus</name>
    <dbReference type="NCBI Taxonomy" id="94130"/>
    <lineage>
        <taxon>Eukaryota</taxon>
        <taxon>Fungi</taxon>
        <taxon>Fungi incertae sedis</taxon>
        <taxon>Mucoromycota</taxon>
        <taxon>Glomeromycotina</taxon>
        <taxon>Glomeromycetes</taxon>
        <taxon>Glomerales</taxon>
        <taxon>Glomeraceae</taxon>
        <taxon>Rhizophagus</taxon>
    </lineage>
</organism>
<protein>
    <submittedName>
        <fullName evidence="2">Uncharacterized protein</fullName>
    </submittedName>
</protein>
<evidence type="ECO:0000313" key="2">
    <source>
        <dbReference type="EMBL" id="GES97935.1"/>
    </source>
</evidence>
<sequence>MDENILGCISYWVDKICVNWEYGQIPAMMAIGLIMVIGLIGPKTPSIGLLDSIILLESNARCRLVSHWISEQDKLPCTYTRHNIQIIFLKFKNKSITDIT</sequence>
<keyword evidence="1" id="KW-0472">Membrane</keyword>
<dbReference type="Proteomes" id="UP000615446">
    <property type="component" value="Unassembled WGS sequence"/>
</dbReference>
<evidence type="ECO:0000256" key="1">
    <source>
        <dbReference type="SAM" id="Phobius"/>
    </source>
</evidence>
<comment type="caution">
    <text evidence="2">The sequence shown here is derived from an EMBL/GenBank/DDBJ whole genome shotgun (WGS) entry which is preliminary data.</text>
</comment>
<dbReference type="EMBL" id="BLAL01000261">
    <property type="protein sequence ID" value="GES97935.1"/>
    <property type="molecule type" value="Genomic_DNA"/>
</dbReference>
<name>A0A8H3M561_9GLOM</name>
<proteinExistence type="predicted"/>
<reference evidence="2" key="1">
    <citation type="submission" date="2019-10" db="EMBL/GenBank/DDBJ databases">
        <title>Conservation and host-specific expression of non-tandemly repeated heterogenous ribosome RNA gene in arbuscular mycorrhizal fungi.</title>
        <authorList>
            <person name="Maeda T."/>
            <person name="Kobayashi Y."/>
            <person name="Nakagawa T."/>
            <person name="Ezawa T."/>
            <person name="Yamaguchi K."/>
            <person name="Bino T."/>
            <person name="Nishimoto Y."/>
            <person name="Shigenobu S."/>
            <person name="Kawaguchi M."/>
        </authorList>
    </citation>
    <scope>NUCLEOTIDE SEQUENCE</scope>
    <source>
        <strain evidence="2">HR1</strain>
    </source>
</reference>